<dbReference type="Proteomes" id="UP000004535">
    <property type="component" value="Unassembled WGS sequence"/>
</dbReference>
<organism evidence="1 2">
    <name type="scientific">Burkholderia multivorans CGD2</name>
    <dbReference type="NCBI Taxonomy" id="513052"/>
    <lineage>
        <taxon>Bacteria</taxon>
        <taxon>Pseudomonadati</taxon>
        <taxon>Pseudomonadota</taxon>
        <taxon>Betaproteobacteria</taxon>
        <taxon>Burkholderiales</taxon>
        <taxon>Burkholderiaceae</taxon>
        <taxon>Burkholderia</taxon>
        <taxon>Burkholderia cepacia complex</taxon>
    </lineage>
</organism>
<evidence type="ECO:0000313" key="2">
    <source>
        <dbReference type="Proteomes" id="UP000004535"/>
    </source>
</evidence>
<comment type="caution">
    <text evidence="1">The sequence shown here is derived from an EMBL/GenBank/DDBJ whole genome shotgun (WGS) entry which is preliminary data.</text>
</comment>
<sequence length="41" mass="4327">MKGRLIIGVQTPNAVRPDATRAWAVRHAACAGVAYLPARPA</sequence>
<accession>B9BWY9</accession>
<evidence type="ECO:0000313" key="1">
    <source>
        <dbReference type="EMBL" id="EEE04809.1"/>
    </source>
</evidence>
<name>B9BWY9_9BURK</name>
<reference evidence="1 2" key="1">
    <citation type="journal article" date="2012" name="J. Bacteriol.">
        <title>Draft Genome Sequence Determination for Cystic Fibrosis and Chronic Granulomatous Disease Burkholderia multivorans Isolates.</title>
        <authorList>
            <person name="Varga J.J."/>
            <person name="Losada L."/>
            <person name="Zelazny A.M."/>
            <person name="Brinkac L."/>
            <person name="Harkins D."/>
            <person name="Radune D."/>
            <person name="Hostetler J."/>
            <person name="Sampaio E.P."/>
            <person name="Ronning C.M."/>
            <person name="Nierman W.C."/>
            <person name="Greenberg D.E."/>
            <person name="Holland S.M."/>
            <person name="Goldberg J.B."/>
        </authorList>
    </citation>
    <scope>NUCLEOTIDE SEQUENCE [LARGE SCALE GENOMIC DNA]</scope>
    <source>
        <strain evidence="1 2">CGD2</strain>
    </source>
</reference>
<proteinExistence type="predicted"/>
<dbReference type="EMBL" id="ACFC01000013">
    <property type="protein sequence ID" value="EEE04809.1"/>
    <property type="molecule type" value="Genomic_DNA"/>
</dbReference>
<gene>
    <name evidence="1" type="ORF">BURMUCGD2_6226</name>
</gene>
<dbReference type="AlphaFoldDB" id="B9BWY9"/>
<protein>
    <submittedName>
        <fullName evidence="1">Uncharacterized protein</fullName>
    </submittedName>
</protein>